<keyword evidence="11" id="KW-0472">Membrane</keyword>
<dbReference type="InterPro" id="IPR001128">
    <property type="entry name" value="Cyt_P450"/>
</dbReference>
<dbReference type="InterPro" id="IPR017972">
    <property type="entry name" value="Cyt_P450_CS"/>
</dbReference>
<keyword evidence="4 9" id="KW-0349">Heme</keyword>
<keyword evidence="11" id="KW-1133">Transmembrane helix</keyword>
<dbReference type="Pfam" id="PF00067">
    <property type="entry name" value="p450"/>
    <property type="match status" value="1"/>
</dbReference>
<evidence type="ECO:0000256" key="1">
    <source>
        <dbReference type="ARBA" id="ARBA00001971"/>
    </source>
</evidence>
<feature type="region of interest" description="Disordered" evidence="10">
    <location>
        <begin position="1048"/>
        <end position="1077"/>
    </location>
</feature>
<dbReference type="PANTHER" id="PTHR46300:SF7">
    <property type="entry name" value="P450, PUTATIVE (EUROFUNG)-RELATED"/>
    <property type="match status" value="1"/>
</dbReference>
<dbReference type="PROSITE" id="PS00086">
    <property type="entry name" value="CYTOCHROME_P450"/>
    <property type="match status" value="1"/>
</dbReference>
<evidence type="ECO:0000256" key="2">
    <source>
        <dbReference type="ARBA" id="ARBA00005179"/>
    </source>
</evidence>
<keyword evidence="5 9" id="KW-0479">Metal-binding</keyword>
<feature type="binding site" description="axial binding residue" evidence="9">
    <location>
        <position position="434"/>
    </location>
    <ligand>
        <name>heme</name>
        <dbReference type="ChEBI" id="CHEBI:30413"/>
    </ligand>
    <ligandPart>
        <name>Fe</name>
        <dbReference type="ChEBI" id="CHEBI:18248"/>
    </ligandPart>
</feature>
<evidence type="ECO:0008006" key="14">
    <source>
        <dbReference type="Google" id="ProtNLM"/>
    </source>
</evidence>
<keyword evidence="7 9" id="KW-0408">Iron</keyword>
<accession>A0A8H2X3E9</accession>
<dbReference type="CDD" id="cd11065">
    <property type="entry name" value="CYP64-like"/>
    <property type="match status" value="1"/>
</dbReference>
<dbReference type="EMBL" id="CAJMWW010000065">
    <property type="protein sequence ID" value="CAE6412641.1"/>
    <property type="molecule type" value="Genomic_DNA"/>
</dbReference>
<dbReference type="Proteomes" id="UP000663841">
    <property type="component" value="Unassembled WGS sequence"/>
</dbReference>
<dbReference type="Gene3D" id="1.10.630.10">
    <property type="entry name" value="Cytochrome P450"/>
    <property type="match status" value="1"/>
</dbReference>
<comment type="cofactor">
    <cofactor evidence="1 9">
        <name>heme</name>
        <dbReference type="ChEBI" id="CHEBI:30413"/>
    </cofactor>
</comment>
<keyword evidence="11" id="KW-0812">Transmembrane</keyword>
<evidence type="ECO:0000313" key="13">
    <source>
        <dbReference type="Proteomes" id="UP000663841"/>
    </source>
</evidence>
<gene>
    <name evidence="12" type="ORF">RDB_LOCUS25238</name>
</gene>
<keyword evidence="8" id="KW-0503">Monooxygenase</keyword>
<feature type="compositionally biased region" description="Low complexity" evidence="10">
    <location>
        <begin position="1056"/>
        <end position="1069"/>
    </location>
</feature>
<comment type="caution">
    <text evidence="12">The sequence shown here is derived from an EMBL/GenBank/DDBJ whole genome shotgun (WGS) entry which is preliminary data.</text>
</comment>
<evidence type="ECO:0000256" key="5">
    <source>
        <dbReference type="ARBA" id="ARBA00022723"/>
    </source>
</evidence>
<dbReference type="PANTHER" id="PTHR46300">
    <property type="entry name" value="P450, PUTATIVE (EUROFUNG)-RELATED-RELATED"/>
    <property type="match status" value="1"/>
</dbReference>
<name>A0A8H2X3E9_9AGAM</name>
<dbReference type="SUPFAM" id="SSF48264">
    <property type="entry name" value="Cytochrome P450"/>
    <property type="match status" value="1"/>
</dbReference>
<evidence type="ECO:0000256" key="7">
    <source>
        <dbReference type="ARBA" id="ARBA00023004"/>
    </source>
</evidence>
<evidence type="ECO:0000256" key="4">
    <source>
        <dbReference type="ARBA" id="ARBA00022617"/>
    </source>
</evidence>
<evidence type="ECO:0000256" key="8">
    <source>
        <dbReference type="ARBA" id="ARBA00023033"/>
    </source>
</evidence>
<dbReference type="AlphaFoldDB" id="A0A8H2X3E9"/>
<dbReference type="Pfam" id="PF08637">
    <property type="entry name" value="NCA2"/>
    <property type="match status" value="1"/>
</dbReference>
<dbReference type="InterPro" id="IPR050364">
    <property type="entry name" value="Cytochrome_P450_fung"/>
</dbReference>
<evidence type="ECO:0000256" key="11">
    <source>
        <dbReference type="SAM" id="Phobius"/>
    </source>
</evidence>
<keyword evidence="6" id="KW-0560">Oxidoreductase</keyword>
<dbReference type="InterPro" id="IPR002401">
    <property type="entry name" value="Cyt_P450_E_grp-I"/>
</dbReference>
<dbReference type="InterPro" id="IPR036396">
    <property type="entry name" value="Cyt_P450_sf"/>
</dbReference>
<reference evidence="12" key="1">
    <citation type="submission" date="2021-01" db="EMBL/GenBank/DDBJ databases">
        <authorList>
            <person name="Kaushik A."/>
        </authorList>
    </citation>
    <scope>NUCLEOTIDE SEQUENCE</scope>
    <source>
        <strain evidence="12">AG3-T5</strain>
    </source>
</reference>
<dbReference type="InterPro" id="IPR013946">
    <property type="entry name" value="NCA2-like"/>
</dbReference>
<comment type="similarity">
    <text evidence="3">Belongs to the cytochrome P450 family.</text>
</comment>
<sequence length="1156" mass="128278">MAPTIYLEAFVAGLLVTLIFSIYLRPKQNKLPCPPSLKADFLIGHARVVPLVREWETFADWGKQLNSDIVHAEALGRHIVVLNSIDAAVDLLDKRSTNYSDRPHLTMLNDEGLMGWGENTVTRRYDDGWRRARRLMHQRFSKTAAEELWPTQEQEAHDFLKKLLADDTRFMRTFREAAASSVMLATYGYKPLPKEDPFVTRSETMVEALARAGLPTNYLVNIFPILRHVPSWFPFAGFKRECVKWRALRDQVVDEPLKWVKEQMSKGVAIPSFASLLLQQYGNDPIEYHTIKWAAGTMFAAGADTTICAMATFFLAMELYPEVQRKAQAELDAVIGSGRLPNMQDMRDLPYIRCIVKEILRWIPPVPLGIPHASVNEDVYRGYRIPAGSIVMGNTWAITRNPAVYPEPEKFNPDRFLDCTVPDAPVFGFGRRICPGQYFAEASLLLAISHVLLTLNIGMALDADGKEIVPSVETTGDSLLCIPKEFGIKLTPRSKAALDLINMSQGVKVIMSAQRNRKLSASGSAVYPLNESGSARAKDLARAATALGNSPSEDELFEIVSHFDDLSHVSALGAENQDESALEHSVASLVTVQLYQKLLLEVRNLALEAEDEAEWWAGVQREGSGVAYFLLQTLPQRLVRLSHIVLHAMNDHDPPLSLSSLRPDIVKKLFPSSSRPSALVTALFPHLANTTHATWYLQTPVQLVRGECSQRRMALESMRDSYAEKFAKLHAIGSHLMAFPAGGASTTGVATPDEGRLSHPMIVASLHQIYGVFEPEAFSLTPSPTRGVFGTARVLLGQTLPGLKERHTATFATLKRPSRLVLAWPRLVLGPPLLLLTARSLYRSRASLWQMAINGGETVRSFWRSYVIEPIVGILNTVRTGGDEGMRVISKEGLKSDLDSLERMVVSLSTEKFSYTPEQIAQLTEQIRAGDLTEVMMLYENDIKQPLKSAITGTLIRTLLIQIQKTKVDIDFALTGIDKLLRSQELTFEFVGVAPALAVVYVFVGWVRQSLAGTRGRGRFGGPGQRARAFDSIRRVERLLLAPPSQHHRAQGFPLSESAQAPPSPASSEHTASPAPQTDLAPLTSGLLLLALTRLRLFASTCLPVGSRLRDGFLADVADLEDPRLGRAEKLRVVERMWRSWGDGEMLGWKRAGIEL</sequence>
<dbReference type="GO" id="GO:0005506">
    <property type="term" value="F:iron ion binding"/>
    <property type="evidence" value="ECO:0007669"/>
    <property type="project" value="InterPro"/>
</dbReference>
<protein>
    <recommendedName>
        <fullName evidence="14">Cytochrome P450</fullName>
    </recommendedName>
</protein>
<dbReference type="GO" id="GO:0004497">
    <property type="term" value="F:monooxygenase activity"/>
    <property type="evidence" value="ECO:0007669"/>
    <property type="project" value="UniProtKB-KW"/>
</dbReference>
<evidence type="ECO:0000256" key="10">
    <source>
        <dbReference type="SAM" id="MobiDB-lite"/>
    </source>
</evidence>
<organism evidence="12 13">
    <name type="scientific">Rhizoctonia solani</name>
    <dbReference type="NCBI Taxonomy" id="456999"/>
    <lineage>
        <taxon>Eukaryota</taxon>
        <taxon>Fungi</taxon>
        <taxon>Dikarya</taxon>
        <taxon>Basidiomycota</taxon>
        <taxon>Agaricomycotina</taxon>
        <taxon>Agaricomycetes</taxon>
        <taxon>Cantharellales</taxon>
        <taxon>Ceratobasidiaceae</taxon>
        <taxon>Rhizoctonia</taxon>
    </lineage>
</organism>
<dbReference type="PRINTS" id="PR00463">
    <property type="entry name" value="EP450I"/>
</dbReference>
<evidence type="ECO:0000256" key="3">
    <source>
        <dbReference type="ARBA" id="ARBA00010617"/>
    </source>
</evidence>
<evidence type="ECO:0000313" key="12">
    <source>
        <dbReference type="EMBL" id="CAE6412641.1"/>
    </source>
</evidence>
<comment type="pathway">
    <text evidence="2">Secondary metabolite biosynthesis.</text>
</comment>
<feature type="transmembrane region" description="Helical" evidence="11">
    <location>
        <begin position="6"/>
        <end position="24"/>
    </location>
</feature>
<proteinExistence type="inferred from homology"/>
<dbReference type="GO" id="GO:0020037">
    <property type="term" value="F:heme binding"/>
    <property type="evidence" value="ECO:0007669"/>
    <property type="project" value="InterPro"/>
</dbReference>
<dbReference type="GO" id="GO:0016705">
    <property type="term" value="F:oxidoreductase activity, acting on paired donors, with incorporation or reduction of molecular oxygen"/>
    <property type="evidence" value="ECO:0007669"/>
    <property type="project" value="InterPro"/>
</dbReference>
<evidence type="ECO:0000256" key="6">
    <source>
        <dbReference type="ARBA" id="ARBA00023002"/>
    </source>
</evidence>
<evidence type="ECO:0000256" key="9">
    <source>
        <dbReference type="PIRSR" id="PIRSR602401-1"/>
    </source>
</evidence>